<evidence type="ECO:0000313" key="3">
    <source>
        <dbReference type="Proteomes" id="UP000006852"/>
    </source>
</evidence>
<dbReference type="EMBL" id="CP002631">
    <property type="protein sequence ID" value="AEB14686.1"/>
    <property type="molecule type" value="Genomic_DNA"/>
</dbReference>
<dbReference type="KEGG" id="tsu:Tresu_1795"/>
<dbReference type="eggNOG" id="ENOG5031CFX">
    <property type="taxonomic scope" value="Bacteria"/>
</dbReference>
<feature type="domain" description="Peptidase M28" evidence="1">
    <location>
        <begin position="61"/>
        <end position="288"/>
    </location>
</feature>
<reference evidence="3" key="2">
    <citation type="submission" date="2011-04" db="EMBL/GenBank/DDBJ databases">
        <title>The complete genome of chromosome of Treponema succinifaciens DSM 2489.</title>
        <authorList>
            <person name="Lucas S."/>
            <person name="Copeland A."/>
            <person name="Lapidus A."/>
            <person name="Bruce D."/>
            <person name="Goodwin L."/>
            <person name="Pitluck S."/>
            <person name="Peters L."/>
            <person name="Kyrpides N."/>
            <person name="Mavromatis K."/>
            <person name="Ivanova N."/>
            <person name="Ovchinnikova G."/>
            <person name="Teshima H."/>
            <person name="Detter J.C."/>
            <person name="Tapia R."/>
            <person name="Han C."/>
            <person name="Land M."/>
            <person name="Hauser L."/>
            <person name="Markowitz V."/>
            <person name="Cheng J.-F."/>
            <person name="Hugenholtz P."/>
            <person name="Woyke T."/>
            <person name="Wu D."/>
            <person name="Gronow S."/>
            <person name="Wellnitz S."/>
            <person name="Brambilla E."/>
            <person name="Klenk H.-P."/>
            <person name="Eisen J.A."/>
        </authorList>
    </citation>
    <scope>NUCLEOTIDE SEQUENCE [LARGE SCALE GENOMIC DNA]</scope>
    <source>
        <strain evidence="3">ATCC 33096 / DSM 2489 / 6091</strain>
    </source>
</reference>
<dbReference type="RefSeq" id="WP_013701967.1">
    <property type="nucleotide sequence ID" value="NC_015385.1"/>
</dbReference>
<dbReference type="HOGENOM" id="CLU_911966_0_0_12"/>
<dbReference type="AlphaFoldDB" id="F2NVV9"/>
<evidence type="ECO:0000259" key="1">
    <source>
        <dbReference type="Pfam" id="PF04389"/>
    </source>
</evidence>
<evidence type="ECO:0000313" key="2">
    <source>
        <dbReference type="EMBL" id="AEB14686.1"/>
    </source>
</evidence>
<dbReference type="STRING" id="869209.Tresu_1795"/>
<dbReference type="Gene3D" id="3.40.630.10">
    <property type="entry name" value="Zn peptidases"/>
    <property type="match status" value="1"/>
</dbReference>
<dbReference type="SUPFAM" id="SSF53187">
    <property type="entry name" value="Zn-dependent exopeptidases"/>
    <property type="match status" value="1"/>
</dbReference>
<gene>
    <name evidence="2" type="ordered locus">Tresu_1795</name>
</gene>
<proteinExistence type="predicted"/>
<sequence length="298" mass="33746">MGFFPNEFSEYLAQDCNRADFIQEWLESRGVNSNRVVIDGKNHILVQFGSSSYNPQFKIKTVIAHHDRVQESPGANDNSAADWQLMNWAVWLKDYPSFHNVRIFFTDGEELGWTVTNQGAFGIAKTFQRLGITNDDVYVFDACGRGEIPILSKSGLSSLASAKFKSQFNDLYTRTQNILKRATDGRWMTLPVPYSDNASFLACGIPAVAITLLPAEEASLYARKINSDKSLEDAVMNRESSKQKRIEENIPDFSYKEHLPYTWRLFHTQNDNIESLTPASFKVMESILKSLAESKTPC</sequence>
<dbReference type="InterPro" id="IPR007484">
    <property type="entry name" value="Peptidase_M28"/>
</dbReference>
<dbReference type="Pfam" id="PF04389">
    <property type="entry name" value="Peptidase_M28"/>
    <property type="match status" value="1"/>
</dbReference>
<reference evidence="2 3" key="1">
    <citation type="journal article" date="2011" name="Stand. Genomic Sci.">
        <title>Complete genome sequence of Treponema succinifaciens type strain (6091).</title>
        <authorList>
            <person name="Han C."/>
            <person name="Gronow S."/>
            <person name="Teshima H."/>
            <person name="Lapidus A."/>
            <person name="Nolan M."/>
            <person name="Lucas S."/>
            <person name="Hammon N."/>
            <person name="Deshpande S."/>
            <person name="Cheng J.F."/>
            <person name="Zeytun A."/>
            <person name="Tapia R."/>
            <person name="Goodwin L."/>
            <person name="Pitluck S."/>
            <person name="Liolios K."/>
            <person name="Pagani I."/>
            <person name="Ivanova N."/>
            <person name="Mavromatis K."/>
            <person name="Mikhailova N."/>
            <person name="Huntemann M."/>
            <person name="Pati A."/>
            <person name="Chen A."/>
            <person name="Palaniappan K."/>
            <person name="Land M."/>
            <person name="Hauser L."/>
            <person name="Brambilla E.M."/>
            <person name="Rohde M."/>
            <person name="Goker M."/>
            <person name="Woyke T."/>
            <person name="Bristow J."/>
            <person name="Eisen J.A."/>
            <person name="Markowitz V."/>
            <person name="Hugenholtz P."/>
            <person name="Kyrpides N.C."/>
            <person name="Klenk H.P."/>
            <person name="Detter J.C."/>
        </authorList>
    </citation>
    <scope>NUCLEOTIDE SEQUENCE [LARGE SCALE GENOMIC DNA]</scope>
    <source>
        <strain evidence="3">ATCC 33096 / DSM 2489 / 6091</strain>
    </source>
</reference>
<name>F2NVV9_TRES6</name>
<accession>F2NVV9</accession>
<organism evidence="2 3">
    <name type="scientific">Treponema succinifaciens (strain ATCC 33096 / DSM 2489 / 6091)</name>
    <dbReference type="NCBI Taxonomy" id="869209"/>
    <lineage>
        <taxon>Bacteria</taxon>
        <taxon>Pseudomonadati</taxon>
        <taxon>Spirochaetota</taxon>
        <taxon>Spirochaetia</taxon>
        <taxon>Spirochaetales</taxon>
        <taxon>Treponemataceae</taxon>
        <taxon>Treponema</taxon>
    </lineage>
</organism>
<dbReference type="OrthoDB" id="9762302at2"/>
<keyword evidence="3" id="KW-1185">Reference proteome</keyword>
<protein>
    <recommendedName>
        <fullName evidence="1">Peptidase M28 domain-containing protein</fullName>
    </recommendedName>
</protein>
<dbReference type="GeneID" id="302998935"/>
<dbReference type="Proteomes" id="UP000006852">
    <property type="component" value="Chromosome"/>
</dbReference>